<comment type="caution">
    <text evidence="2">The sequence shown here is derived from an EMBL/GenBank/DDBJ whole genome shotgun (WGS) entry which is preliminary data.</text>
</comment>
<protein>
    <recommendedName>
        <fullName evidence="4">Cerato-platanin</fullName>
    </recommendedName>
</protein>
<evidence type="ECO:0000256" key="1">
    <source>
        <dbReference type="SAM" id="SignalP"/>
    </source>
</evidence>
<dbReference type="PANTHER" id="PTHR38850:SF2">
    <property type="entry name" value="CERATO-PLATANIN"/>
    <property type="match status" value="1"/>
</dbReference>
<dbReference type="OrthoDB" id="5370830at2759"/>
<dbReference type="AlphaFoldDB" id="A0A9P8TVP2"/>
<sequence>MMTHLHSLLSTPAALVFTLALPVLAASIPRSESGSSTTTVWATPHDSYSSSVGVLGCKVNTNRIAYWPDSVDCTNICVSLQYQDRRVHLLRVDQSQGAHDVSYDAWNYLVTGYSASEKPTAGGPMEMTTQNVDPSNCASLIYTAGSKLPLSAANSMNFLASCLEQENSWVGDNYVLYNILDSICTLGQDQTCTLDWPAANQPTCPGTLGLPDALRGDPVYNIEYPSGVKVLAGAPPTVQTAVPVPVPAPTPANSGGDENGARKLAHPDHLVWMPILSFLSIAFSSMLW</sequence>
<dbReference type="PANTHER" id="PTHR38850">
    <property type="entry name" value="CERATO-PLATANIN"/>
    <property type="match status" value="1"/>
</dbReference>
<name>A0A9P8TVP2_9HYPO</name>
<feature type="chain" id="PRO_5040245882" description="Cerato-platanin" evidence="1">
    <location>
        <begin position="26"/>
        <end position="288"/>
    </location>
</feature>
<gene>
    <name evidence="2" type="ORF">Trco_003102</name>
</gene>
<feature type="signal peptide" evidence="1">
    <location>
        <begin position="1"/>
        <end position="25"/>
    </location>
</feature>
<keyword evidence="3" id="KW-1185">Reference proteome</keyword>
<organism evidence="2 3">
    <name type="scientific">Trichoderma cornu-damae</name>
    <dbReference type="NCBI Taxonomy" id="654480"/>
    <lineage>
        <taxon>Eukaryota</taxon>
        <taxon>Fungi</taxon>
        <taxon>Dikarya</taxon>
        <taxon>Ascomycota</taxon>
        <taxon>Pezizomycotina</taxon>
        <taxon>Sordariomycetes</taxon>
        <taxon>Hypocreomycetidae</taxon>
        <taxon>Hypocreales</taxon>
        <taxon>Hypocreaceae</taxon>
        <taxon>Trichoderma</taxon>
    </lineage>
</organism>
<reference evidence="2" key="1">
    <citation type="submission" date="2021-08" db="EMBL/GenBank/DDBJ databases">
        <title>Chromosome-Level Trichoderma cornu-damae using Hi-C Data.</title>
        <authorList>
            <person name="Kim C.S."/>
        </authorList>
    </citation>
    <scope>NUCLEOTIDE SEQUENCE</scope>
    <source>
        <strain evidence="2">KA19-0412C</strain>
    </source>
</reference>
<keyword evidence="1" id="KW-0732">Signal</keyword>
<dbReference type="EMBL" id="JAIWOZ010000002">
    <property type="protein sequence ID" value="KAH6609756.1"/>
    <property type="molecule type" value="Genomic_DNA"/>
</dbReference>
<evidence type="ECO:0000313" key="2">
    <source>
        <dbReference type="EMBL" id="KAH6609756.1"/>
    </source>
</evidence>
<accession>A0A9P8TVP2</accession>
<evidence type="ECO:0008006" key="4">
    <source>
        <dbReference type="Google" id="ProtNLM"/>
    </source>
</evidence>
<dbReference type="Proteomes" id="UP000827724">
    <property type="component" value="Unassembled WGS sequence"/>
</dbReference>
<proteinExistence type="predicted"/>
<evidence type="ECO:0000313" key="3">
    <source>
        <dbReference type="Proteomes" id="UP000827724"/>
    </source>
</evidence>